<dbReference type="GO" id="GO:0000272">
    <property type="term" value="P:polysaccharide catabolic process"/>
    <property type="evidence" value="ECO:0007669"/>
    <property type="project" value="InterPro"/>
</dbReference>
<dbReference type="SUPFAM" id="SSF63446">
    <property type="entry name" value="Type I dockerin domain"/>
    <property type="match status" value="1"/>
</dbReference>
<organism evidence="2">
    <name type="scientific">marine metagenome</name>
    <dbReference type="NCBI Taxonomy" id="408172"/>
    <lineage>
        <taxon>unclassified sequences</taxon>
        <taxon>metagenomes</taxon>
        <taxon>ecological metagenomes</taxon>
    </lineage>
</organism>
<proteinExistence type="predicted"/>
<dbReference type="Gene3D" id="2.130.10.10">
    <property type="entry name" value="YVTN repeat-like/Quinoprotein amine dehydrogenase"/>
    <property type="match status" value="1"/>
</dbReference>
<name>A0A382TAC5_9ZZZZ</name>
<accession>A0A382TAC5</accession>
<dbReference type="InterPro" id="IPR002105">
    <property type="entry name" value="Dockerin_1_rpt"/>
</dbReference>
<evidence type="ECO:0000259" key="1">
    <source>
        <dbReference type="PROSITE" id="PS51766"/>
    </source>
</evidence>
<feature type="domain" description="Dockerin" evidence="1">
    <location>
        <begin position="236"/>
        <end position="293"/>
    </location>
</feature>
<gene>
    <name evidence="2" type="ORF">METZ01_LOCUS371860</name>
</gene>
<dbReference type="PROSITE" id="PS51766">
    <property type="entry name" value="DOCKERIN"/>
    <property type="match status" value="1"/>
</dbReference>
<dbReference type="EMBL" id="UINC01135075">
    <property type="protein sequence ID" value="SVD19006.1"/>
    <property type="molecule type" value="Genomic_DNA"/>
</dbReference>
<dbReference type="GO" id="GO:0004553">
    <property type="term" value="F:hydrolase activity, hydrolyzing O-glycosyl compounds"/>
    <property type="evidence" value="ECO:0007669"/>
    <property type="project" value="InterPro"/>
</dbReference>
<dbReference type="SUPFAM" id="SSF50998">
    <property type="entry name" value="Quinoprotein alcohol dehydrogenase-like"/>
    <property type="match status" value="1"/>
</dbReference>
<dbReference type="InterPro" id="IPR016134">
    <property type="entry name" value="Dockerin_dom"/>
</dbReference>
<dbReference type="Gene3D" id="1.10.1330.10">
    <property type="entry name" value="Dockerin domain"/>
    <property type="match status" value="1"/>
</dbReference>
<sequence>LADFNDNGKMDIVLGTDDEFIYLIHDDGTIAWSYETGGDIRVAPTVLELITGEKIILAGSKDDNFYALNSDGTLRFMIETDDDIATEASVVDIDGVGPIIFFASGDYVYAVESDGTAFGNWPMNIGEEVISSIIFASIEPYGLPLVMFGDDSGQAHVYTMGGESYDNFPIVYSFAFKGSPTILDTDGDGDLEFILGSTQTLTNIDIKEAGTVAGLWNTHRSNMLRNGYFISTNSQISTGDGDINNDNEINIYDIIILINLIFDDNYNQSGDINGDGIINIADCILLVNLILGN</sequence>
<reference evidence="2" key="1">
    <citation type="submission" date="2018-05" db="EMBL/GenBank/DDBJ databases">
        <authorList>
            <person name="Lanie J.A."/>
            <person name="Ng W.-L."/>
            <person name="Kazmierczak K.M."/>
            <person name="Andrzejewski T.M."/>
            <person name="Davidsen T.M."/>
            <person name="Wayne K.J."/>
            <person name="Tettelin H."/>
            <person name="Glass J.I."/>
            <person name="Rusch D."/>
            <person name="Podicherti R."/>
            <person name="Tsui H.-C.T."/>
            <person name="Winkler M.E."/>
        </authorList>
    </citation>
    <scope>NUCLEOTIDE SEQUENCE</scope>
</reference>
<dbReference type="AlphaFoldDB" id="A0A382TAC5"/>
<dbReference type="Pfam" id="PF00404">
    <property type="entry name" value="Dockerin_1"/>
    <property type="match status" value="1"/>
</dbReference>
<dbReference type="InterPro" id="IPR011047">
    <property type="entry name" value="Quinoprotein_ADH-like_sf"/>
</dbReference>
<feature type="non-terminal residue" evidence="2">
    <location>
        <position position="1"/>
    </location>
</feature>
<dbReference type="InterPro" id="IPR036439">
    <property type="entry name" value="Dockerin_dom_sf"/>
</dbReference>
<dbReference type="InterPro" id="IPR015943">
    <property type="entry name" value="WD40/YVTN_repeat-like_dom_sf"/>
</dbReference>
<evidence type="ECO:0000313" key="2">
    <source>
        <dbReference type="EMBL" id="SVD19006.1"/>
    </source>
</evidence>
<protein>
    <recommendedName>
        <fullName evidence="1">Dockerin domain-containing protein</fullName>
    </recommendedName>
</protein>